<name>A0A1I3Y330_9GAMM</name>
<dbReference type="EMBL" id="FOSR01000001">
    <property type="protein sequence ID" value="SFK25829.1"/>
    <property type="molecule type" value="Genomic_DNA"/>
</dbReference>
<keyword evidence="2" id="KW-1185">Reference proteome</keyword>
<gene>
    <name evidence="1" type="ORF">SAMN05192579_101275</name>
</gene>
<proteinExistence type="predicted"/>
<evidence type="ECO:0000313" key="2">
    <source>
        <dbReference type="Proteomes" id="UP000198725"/>
    </source>
</evidence>
<dbReference type="InterPro" id="IPR003737">
    <property type="entry name" value="GlcNAc_PI_deacetylase-related"/>
</dbReference>
<organism evidence="1 2">
    <name type="scientific">Rhodanobacter glycinis</name>
    <dbReference type="NCBI Taxonomy" id="582702"/>
    <lineage>
        <taxon>Bacteria</taxon>
        <taxon>Pseudomonadati</taxon>
        <taxon>Pseudomonadota</taxon>
        <taxon>Gammaproteobacteria</taxon>
        <taxon>Lysobacterales</taxon>
        <taxon>Rhodanobacteraceae</taxon>
        <taxon>Rhodanobacter</taxon>
    </lineage>
</organism>
<dbReference type="GO" id="GO:0016811">
    <property type="term" value="F:hydrolase activity, acting on carbon-nitrogen (but not peptide) bonds, in linear amides"/>
    <property type="evidence" value="ECO:0007669"/>
    <property type="project" value="TreeGrafter"/>
</dbReference>
<dbReference type="SUPFAM" id="SSF102588">
    <property type="entry name" value="LmbE-like"/>
    <property type="match status" value="1"/>
</dbReference>
<dbReference type="AlphaFoldDB" id="A0A1I3Y330"/>
<accession>A0A1I3Y330</accession>
<dbReference type="PANTHER" id="PTHR12993:SF29">
    <property type="entry name" value="BLR3841 PROTEIN"/>
    <property type="match status" value="1"/>
</dbReference>
<dbReference type="Proteomes" id="UP000198725">
    <property type="component" value="Unassembled WGS sequence"/>
</dbReference>
<evidence type="ECO:0000313" key="1">
    <source>
        <dbReference type="EMBL" id="SFK25829.1"/>
    </source>
</evidence>
<reference evidence="2" key="1">
    <citation type="submission" date="2016-10" db="EMBL/GenBank/DDBJ databases">
        <authorList>
            <person name="Varghese N."/>
            <person name="Submissions S."/>
        </authorList>
    </citation>
    <scope>NUCLEOTIDE SEQUENCE [LARGE SCALE GENOMIC DNA]</scope>
    <source>
        <strain evidence="2">MO64</strain>
    </source>
</reference>
<dbReference type="Pfam" id="PF02585">
    <property type="entry name" value="PIG-L"/>
    <property type="match status" value="1"/>
</dbReference>
<dbReference type="InterPro" id="IPR024078">
    <property type="entry name" value="LmbE-like_dom_sf"/>
</dbReference>
<dbReference type="RefSeq" id="WP_092700666.1">
    <property type="nucleotide sequence ID" value="NZ_FOSR01000001.1"/>
</dbReference>
<dbReference type="PANTHER" id="PTHR12993">
    <property type="entry name" value="N-ACETYLGLUCOSAMINYL-PHOSPHATIDYLINOSITOL DE-N-ACETYLASE-RELATED"/>
    <property type="match status" value="1"/>
</dbReference>
<dbReference type="Gene3D" id="3.40.50.10320">
    <property type="entry name" value="LmbE-like"/>
    <property type="match status" value="1"/>
</dbReference>
<sequence>MSTVTVPELSAQTRLLVVAPHPDDETLATGVLIQQVMAAGGQVRIVLLTDGDANPWPQRWLERRWRIGAVDRQRWGRRRRIEVHRALDRLGVPSTRLLPLGWPDMGLLARLRDDTIITLDALTAAIDAFAPTLVALPALGDRHPDHGAAHVMCRLALARRVDSVAWLAYPVHGSHEDGLAMAVEEGSPAQRQRKLSALTEHATQMALSGRRMRGLAARPERYVPAEGPEVSGTGRLPWQPPTVLHPFLRLLVAGPAGVSDRPWRQWPMTRGADGSYRLDMSAVASSGPCFARLHLDWPSPWIFDHWGWCRL</sequence>
<protein>
    <submittedName>
        <fullName evidence="1">N-acetylglucosaminyl deacetylase, LmbE family</fullName>
    </submittedName>
</protein>